<evidence type="ECO:0000313" key="2">
    <source>
        <dbReference type="EMBL" id="MFC0582848.1"/>
    </source>
</evidence>
<keyword evidence="3" id="KW-1185">Reference proteome</keyword>
<sequence length="93" mass="9757">MQHVTPQARQVNFGRTPTKALLIIGAAATILGLLICIAFVVAAGVDYRLTEDLGIDPGPTPPAIVAGMTAGFWIFVVGIVTLAAAGFLRILRR</sequence>
<dbReference type="EMBL" id="JBHLUB010000032">
    <property type="protein sequence ID" value="MFC0582848.1"/>
    <property type="molecule type" value="Genomic_DNA"/>
</dbReference>
<dbReference type="RefSeq" id="WP_377460334.1">
    <property type="nucleotide sequence ID" value="NZ_JBHLUB010000032.1"/>
</dbReference>
<evidence type="ECO:0000256" key="1">
    <source>
        <dbReference type="SAM" id="Phobius"/>
    </source>
</evidence>
<feature type="transmembrane region" description="Helical" evidence="1">
    <location>
        <begin position="20"/>
        <end position="43"/>
    </location>
</feature>
<feature type="transmembrane region" description="Helical" evidence="1">
    <location>
        <begin position="63"/>
        <end position="88"/>
    </location>
</feature>
<dbReference type="Proteomes" id="UP001589862">
    <property type="component" value="Unassembled WGS sequence"/>
</dbReference>
<proteinExistence type="predicted"/>
<protein>
    <submittedName>
        <fullName evidence="2">Uncharacterized protein</fullName>
    </submittedName>
</protein>
<keyword evidence="1" id="KW-0812">Transmembrane</keyword>
<organism evidence="2 3">
    <name type="scientific">Micrococcoides hystricis</name>
    <dbReference type="NCBI Taxonomy" id="1572761"/>
    <lineage>
        <taxon>Bacteria</taxon>
        <taxon>Bacillati</taxon>
        <taxon>Actinomycetota</taxon>
        <taxon>Actinomycetes</taxon>
        <taxon>Micrococcales</taxon>
        <taxon>Micrococcaceae</taxon>
        <taxon>Micrococcoides</taxon>
    </lineage>
</organism>
<name>A0ABV6PCL6_9MICC</name>
<gene>
    <name evidence="2" type="ORF">ACFFFR_10760</name>
</gene>
<evidence type="ECO:0000313" key="3">
    <source>
        <dbReference type="Proteomes" id="UP001589862"/>
    </source>
</evidence>
<keyword evidence="1" id="KW-0472">Membrane</keyword>
<keyword evidence="1" id="KW-1133">Transmembrane helix</keyword>
<comment type="caution">
    <text evidence="2">The sequence shown here is derived from an EMBL/GenBank/DDBJ whole genome shotgun (WGS) entry which is preliminary data.</text>
</comment>
<reference evidence="2 3" key="1">
    <citation type="submission" date="2024-09" db="EMBL/GenBank/DDBJ databases">
        <authorList>
            <person name="Sun Q."/>
            <person name="Mori K."/>
        </authorList>
    </citation>
    <scope>NUCLEOTIDE SEQUENCE [LARGE SCALE GENOMIC DNA]</scope>
    <source>
        <strain evidence="2 3">NCAIM B.02604</strain>
    </source>
</reference>
<accession>A0ABV6PCL6</accession>